<evidence type="ECO:0000313" key="3">
    <source>
        <dbReference type="Proteomes" id="UP001623348"/>
    </source>
</evidence>
<dbReference type="AlphaFoldDB" id="A0ABC9WQY0"/>
<proteinExistence type="predicted"/>
<name>A0ABC9WQY0_GRUJA</name>
<feature type="region of interest" description="Disordered" evidence="1">
    <location>
        <begin position="59"/>
        <end position="112"/>
    </location>
</feature>
<feature type="region of interest" description="Disordered" evidence="1">
    <location>
        <begin position="1"/>
        <end position="34"/>
    </location>
</feature>
<reference evidence="2 3" key="1">
    <citation type="submission" date="2024-06" db="EMBL/GenBank/DDBJ databases">
        <title>The draft genome of Grus japonensis, version 3.</title>
        <authorList>
            <person name="Nabeshima K."/>
            <person name="Suzuki S."/>
            <person name="Onuma M."/>
        </authorList>
    </citation>
    <scope>NUCLEOTIDE SEQUENCE [LARGE SCALE GENOMIC DNA]</scope>
    <source>
        <strain evidence="2 3">451A</strain>
    </source>
</reference>
<dbReference type="InterPro" id="IPR028042">
    <property type="entry name" value="DUF4639"/>
</dbReference>
<feature type="compositionally biased region" description="Acidic residues" evidence="1">
    <location>
        <begin position="64"/>
        <end position="80"/>
    </location>
</feature>
<protein>
    <submittedName>
        <fullName evidence="2">Uncharacterized protein</fullName>
    </submittedName>
</protein>
<feature type="region of interest" description="Disordered" evidence="1">
    <location>
        <begin position="127"/>
        <end position="176"/>
    </location>
</feature>
<comment type="caution">
    <text evidence="2">The sequence shown here is derived from an EMBL/GenBank/DDBJ whole genome shotgun (WGS) entry which is preliminary data.</text>
</comment>
<keyword evidence="3" id="KW-1185">Reference proteome</keyword>
<accession>A0ABC9WQY0</accession>
<dbReference type="PANTHER" id="PTHR34438:SF1">
    <property type="entry name" value="CHROMOSOME 2 OPEN READING FRAME 81"/>
    <property type="match status" value="1"/>
</dbReference>
<dbReference type="EMBL" id="BAAFJT010000004">
    <property type="protein sequence ID" value="GAB0187859.1"/>
    <property type="molecule type" value="Genomic_DNA"/>
</dbReference>
<organism evidence="2 3">
    <name type="scientific">Grus japonensis</name>
    <name type="common">Japanese crane</name>
    <name type="synonym">Red-crowned crane</name>
    <dbReference type="NCBI Taxonomy" id="30415"/>
    <lineage>
        <taxon>Eukaryota</taxon>
        <taxon>Metazoa</taxon>
        <taxon>Chordata</taxon>
        <taxon>Craniata</taxon>
        <taxon>Vertebrata</taxon>
        <taxon>Euteleostomi</taxon>
        <taxon>Archelosauria</taxon>
        <taxon>Archosauria</taxon>
        <taxon>Dinosauria</taxon>
        <taxon>Saurischia</taxon>
        <taxon>Theropoda</taxon>
        <taxon>Coelurosauria</taxon>
        <taxon>Aves</taxon>
        <taxon>Neognathae</taxon>
        <taxon>Neoaves</taxon>
        <taxon>Gruiformes</taxon>
        <taxon>Gruidae</taxon>
        <taxon>Grus</taxon>
    </lineage>
</organism>
<dbReference type="Pfam" id="PF15479">
    <property type="entry name" value="DUF4639"/>
    <property type="match status" value="1"/>
</dbReference>
<sequence length="176" mass="19019">MEQCRRAGAARRVSVPGPSQPPFRGVGGVLSPGSAPQRVPFAVGQARVALLQIARWRFPVRDEGETDPEGDGAWREDEEPEPRAGDSWAQGSVPVLRLRPSPPPDEGELGSLLDSIRLAPGVTIRWGGSVRHGPRIPAHGEEDEETGEAKRDLRPIRPSVPFPAIAARHVTDDGER</sequence>
<gene>
    <name evidence="2" type="ORF">GRJ2_001251200</name>
</gene>
<dbReference type="Proteomes" id="UP001623348">
    <property type="component" value="Unassembled WGS sequence"/>
</dbReference>
<evidence type="ECO:0000313" key="2">
    <source>
        <dbReference type="EMBL" id="GAB0187859.1"/>
    </source>
</evidence>
<dbReference type="PANTHER" id="PTHR34438">
    <property type="entry name" value="SI:DKEY-97L20.6"/>
    <property type="match status" value="1"/>
</dbReference>
<evidence type="ECO:0000256" key="1">
    <source>
        <dbReference type="SAM" id="MobiDB-lite"/>
    </source>
</evidence>